<dbReference type="EMBL" id="HG994584">
    <property type="protein sequence ID" value="CAF2961877.1"/>
    <property type="molecule type" value="Genomic_DNA"/>
</dbReference>
<dbReference type="PROSITE" id="PS50835">
    <property type="entry name" value="IG_LIKE"/>
    <property type="match status" value="2"/>
</dbReference>
<evidence type="ECO:0000313" key="2">
    <source>
        <dbReference type="EMBL" id="CAF2961877.1"/>
    </source>
</evidence>
<dbReference type="InterPro" id="IPR036179">
    <property type="entry name" value="Ig-like_dom_sf"/>
</dbReference>
<organism evidence="2 3">
    <name type="scientific">Lepeophtheirus salmonis</name>
    <name type="common">Salmon louse</name>
    <name type="synonym">Caligus salmonis</name>
    <dbReference type="NCBI Taxonomy" id="72036"/>
    <lineage>
        <taxon>Eukaryota</taxon>
        <taxon>Metazoa</taxon>
        <taxon>Ecdysozoa</taxon>
        <taxon>Arthropoda</taxon>
        <taxon>Crustacea</taxon>
        <taxon>Multicrustacea</taxon>
        <taxon>Hexanauplia</taxon>
        <taxon>Copepoda</taxon>
        <taxon>Siphonostomatoida</taxon>
        <taxon>Caligidae</taxon>
        <taxon>Lepeophtheirus</taxon>
    </lineage>
</organism>
<dbReference type="AlphaFoldDB" id="A0A7R8CXP0"/>
<protein>
    <submittedName>
        <fullName evidence="2">(salmon louse) hypothetical protein</fullName>
    </submittedName>
</protein>
<dbReference type="GO" id="GO:0050808">
    <property type="term" value="P:synapse organization"/>
    <property type="evidence" value="ECO:0007669"/>
    <property type="project" value="TreeGrafter"/>
</dbReference>
<evidence type="ECO:0000259" key="1">
    <source>
        <dbReference type="PROSITE" id="PS50835"/>
    </source>
</evidence>
<dbReference type="InterPro" id="IPR013783">
    <property type="entry name" value="Ig-like_fold"/>
</dbReference>
<dbReference type="InterPro" id="IPR013151">
    <property type="entry name" value="Immunoglobulin_dom"/>
</dbReference>
<sequence>MSLYTIIISITVSLKEEKAEKEPHFIVDLPPYTEPSNHLTSSTDTCVVRNLGTASVSWLRLRDISLMALNEITNTKDKRIQAIHIPKSDRWALRIQETKLSDDGIYECQVTTPKPTIKLINLRVLDPETKILGPVEVFLNKGSTLNLTCTIKQGPKKQPFILWSHNSKMLKYLSPEDGVLNVDKNGVITTQIIVEETDVQHSGEYRCEPGAAPAYHVNVHVLSGKLPAAMQKAGAQIKLDIYLTVFMRTEDNNERGQQDRILDFAYAHVRKKKIADNKFMDNLKKLTEGNPTESMPKLKKDRMFSCSNWDIWRPSKLADEESRKLGKISIKFWVMDKPNSGFEIFIESPDSLPNDFRTERSS</sequence>
<dbReference type="InterPro" id="IPR037448">
    <property type="entry name" value="Zig-8"/>
</dbReference>
<name>A0A7R8CXP0_LEPSM</name>
<dbReference type="Proteomes" id="UP000675881">
    <property type="component" value="Chromosome 5"/>
</dbReference>
<dbReference type="InterPro" id="IPR007110">
    <property type="entry name" value="Ig-like_dom"/>
</dbReference>
<gene>
    <name evidence="2" type="ORF">LSAA_10876</name>
</gene>
<keyword evidence="3" id="KW-1185">Reference proteome</keyword>
<feature type="domain" description="Ig-like" evidence="1">
    <location>
        <begin position="127"/>
        <end position="207"/>
    </location>
</feature>
<dbReference type="InterPro" id="IPR003599">
    <property type="entry name" value="Ig_sub"/>
</dbReference>
<proteinExistence type="predicted"/>
<dbReference type="PANTHER" id="PTHR23279:SF36">
    <property type="entry name" value="DEFECTIVE PROBOSCIS EXTENSION RESPONSE 9, ISOFORM A"/>
    <property type="match status" value="1"/>
</dbReference>
<dbReference type="SMART" id="SM00408">
    <property type="entry name" value="IGc2"/>
    <property type="match status" value="2"/>
</dbReference>
<accession>A0A7R8CXP0</accession>
<reference evidence="2" key="1">
    <citation type="submission" date="2021-02" db="EMBL/GenBank/DDBJ databases">
        <authorList>
            <person name="Bekaert M."/>
        </authorList>
    </citation>
    <scope>NUCLEOTIDE SEQUENCE</scope>
    <source>
        <strain evidence="2">IoA-00</strain>
    </source>
</reference>
<dbReference type="Pfam" id="PF00047">
    <property type="entry name" value="ig"/>
    <property type="match status" value="1"/>
</dbReference>
<dbReference type="OrthoDB" id="8049355at2759"/>
<dbReference type="InterPro" id="IPR003598">
    <property type="entry name" value="Ig_sub2"/>
</dbReference>
<dbReference type="SMART" id="SM00409">
    <property type="entry name" value="IG"/>
    <property type="match status" value="2"/>
</dbReference>
<evidence type="ECO:0000313" key="3">
    <source>
        <dbReference type="Proteomes" id="UP000675881"/>
    </source>
</evidence>
<feature type="domain" description="Ig-like" evidence="1">
    <location>
        <begin position="23"/>
        <end position="118"/>
    </location>
</feature>
<dbReference type="GO" id="GO:0032589">
    <property type="term" value="C:neuron projection membrane"/>
    <property type="evidence" value="ECO:0007669"/>
    <property type="project" value="TreeGrafter"/>
</dbReference>
<dbReference type="PANTHER" id="PTHR23279">
    <property type="entry name" value="DEFECTIVE PROBOSCIS EXTENSION RESPONSE DPR -RELATED"/>
    <property type="match status" value="1"/>
</dbReference>
<dbReference type="Gene3D" id="2.60.40.10">
    <property type="entry name" value="Immunoglobulins"/>
    <property type="match status" value="2"/>
</dbReference>
<dbReference type="SUPFAM" id="SSF48726">
    <property type="entry name" value="Immunoglobulin"/>
    <property type="match status" value="2"/>
</dbReference>